<dbReference type="Pfam" id="PF13716">
    <property type="entry name" value="CRAL_TRIO_2"/>
    <property type="match status" value="1"/>
</dbReference>
<reference evidence="2" key="1">
    <citation type="submission" date="2020-03" db="EMBL/GenBank/DDBJ databases">
        <title>Castanea mollissima Vanexum genome sequencing.</title>
        <authorList>
            <person name="Staton M."/>
        </authorList>
    </citation>
    <scope>NUCLEOTIDE SEQUENCE</scope>
    <source>
        <tissue evidence="2">Leaf</tissue>
    </source>
</reference>
<dbReference type="EMBL" id="JRKL02006310">
    <property type="protein sequence ID" value="KAF3949114.1"/>
    <property type="molecule type" value="Genomic_DNA"/>
</dbReference>
<evidence type="ECO:0000313" key="3">
    <source>
        <dbReference type="Proteomes" id="UP000737018"/>
    </source>
</evidence>
<organism evidence="2 3">
    <name type="scientific">Castanea mollissima</name>
    <name type="common">Chinese chestnut</name>
    <dbReference type="NCBI Taxonomy" id="60419"/>
    <lineage>
        <taxon>Eukaryota</taxon>
        <taxon>Viridiplantae</taxon>
        <taxon>Streptophyta</taxon>
        <taxon>Embryophyta</taxon>
        <taxon>Tracheophyta</taxon>
        <taxon>Spermatophyta</taxon>
        <taxon>Magnoliopsida</taxon>
        <taxon>eudicotyledons</taxon>
        <taxon>Gunneridae</taxon>
        <taxon>Pentapetalae</taxon>
        <taxon>rosids</taxon>
        <taxon>fabids</taxon>
        <taxon>Fagales</taxon>
        <taxon>Fagaceae</taxon>
        <taxon>Castanea</taxon>
    </lineage>
</organism>
<comment type="caution">
    <text evidence="2">The sequence shown here is derived from an EMBL/GenBank/DDBJ whole genome shotgun (WGS) entry which is preliminary data.</text>
</comment>
<feature type="domain" description="CRAL-TRIO" evidence="1">
    <location>
        <begin position="19"/>
        <end position="170"/>
    </location>
</feature>
<keyword evidence="3" id="KW-1185">Reference proteome</keyword>
<evidence type="ECO:0000313" key="2">
    <source>
        <dbReference type="EMBL" id="KAF3949114.1"/>
    </source>
</evidence>
<dbReference type="PANTHER" id="PTHR34202">
    <property type="entry name" value="UPF0548 PROTEIN"/>
    <property type="match status" value="1"/>
</dbReference>
<dbReference type="Pfam" id="PF09348">
    <property type="entry name" value="DUF1990"/>
    <property type="match status" value="1"/>
</dbReference>
<dbReference type="InterPro" id="IPR036865">
    <property type="entry name" value="CRAL-TRIO_dom_sf"/>
</dbReference>
<dbReference type="Gene3D" id="3.40.525.10">
    <property type="entry name" value="CRAL-TRIO lipid binding domain"/>
    <property type="match status" value="1"/>
</dbReference>
<proteinExistence type="predicted"/>
<gene>
    <name evidence="2" type="ORF">CMV_024971</name>
</gene>
<dbReference type="AlphaFoldDB" id="A0A8J4QMT8"/>
<evidence type="ECO:0000259" key="1">
    <source>
        <dbReference type="SMART" id="SM00516"/>
    </source>
</evidence>
<dbReference type="Proteomes" id="UP000737018">
    <property type="component" value="Unassembled WGS sequence"/>
</dbReference>
<protein>
    <recommendedName>
        <fullName evidence="1">CRAL-TRIO domain-containing protein</fullName>
    </recommendedName>
</protein>
<sequence length="395" mass="45627">MCAQAQVADGSQYEEQEQVIDKLEVFKIKGRDKRGHKILRIIGKSFPGRCASVETVKKYLEEKVYPKLEKKPFSVVYVHTGVQRSENFPGISTLRSIYDGIPMEVKDNLQTVYFLHPDLQARLFFATFGRFLFTGGLYGKLKYVARLDLLWEHVRRNEVEIPEYVYDHDEDLEYRPMMDYGLESDHPGCMVLAVHPRWTRLCQSSSNREEMVFLCWARPSPQEQKACINKSGAFNYDAKFRGATAKPLSCLQEDKELSKDGFLLNHARVLVGSGLETFEKGKSALQTWRHFGLDWAFVDSKTPIQNGVKFCVCLKEFLPWMMMPLEVVYVNDKRKANKAMMSFGFGSGTLQGHLLAGEERFSIELDENNQVWWEIKGKQKNEGKRKGRYSLCYML</sequence>
<dbReference type="InterPro" id="IPR018960">
    <property type="entry name" value="DUF1990"/>
</dbReference>
<name>A0A8J4QMT8_9ROSI</name>
<dbReference type="PANTHER" id="PTHR34202:SF1">
    <property type="entry name" value="UPF0548 PROTEIN"/>
    <property type="match status" value="1"/>
</dbReference>
<dbReference type="OrthoDB" id="46304at2759"/>
<accession>A0A8J4QMT8</accession>
<dbReference type="SMART" id="SM00516">
    <property type="entry name" value="SEC14"/>
    <property type="match status" value="1"/>
</dbReference>
<dbReference type="InterPro" id="IPR001251">
    <property type="entry name" value="CRAL-TRIO_dom"/>
</dbReference>